<keyword evidence="2" id="KW-0175">Coiled coil</keyword>
<dbReference type="PANTHER" id="PTHR33449:SF1">
    <property type="entry name" value="NUCLEOID-ASSOCIATED PROTEIN YBAB"/>
    <property type="match status" value="1"/>
</dbReference>
<proteinExistence type="predicted"/>
<keyword evidence="1" id="KW-0238">DNA-binding</keyword>
<feature type="coiled-coil region" evidence="2">
    <location>
        <begin position="21"/>
        <end position="48"/>
    </location>
</feature>
<evidence type="ECO:0000256" key="2">
    <source>
        <dbReference type="SAM" id="Coils"/>
    </source>
</evidence>
<dbReference type="GO" id="GO:0003677">
    <property type="term" value="F:DNA binding"/>
    <property type="evidence" value="ECO:0007669"/>
    <property type="project" value="UniProtKB-KW"/>
</dbReference>
<organism evidence="3 4">
    <name type="scientific">Nonomuraea rhodomycinica</name>
    <dbReference type="NCBI Taxonomy" id="1712872"/>
    <lineage>
        <taxon>Bacteria</taxon>
        <taxon>Bacillati</taxon>
        <taxon>Actinomycetota</taxon>
        <taxon>Actinomycetes</taxon>
        <taxon>Streptosporangiales</taxon>
        <taxon>Streptosporangiaceae</taxon>
        <taxon>Nonomuraea</taxon>
    </lineage>
</organism>
<gene>
    <name evidence="3" type="ORF">HT134_27835</name>
</gene>
<dbReference type="EMBL" id="JABWGO010000007">
    <property type="protein sequence ID" value="NUW43910.1"/>
    <property type="molecule type" value="Genomic_DNA"/>
</dbReference>
<sequence>MTMPGGGHTGDANMDRLLTDFGRLASQFERMQEQLAELRGQGEAANGNVRVEVAPGGALLGVKIDPRAMRLDSEELSEAIMDAFTRAAEDAARRMSDIVEPLTDRVEVFNEAMQGRMPRLEPGMGVASDPGVAEALRSLQELRAKYRL</sequence>
<protein>
    <submittedName>
        <fullName evidence="3">YbaB/EbfC family nucleoid-associated protein</fullName>
    </submittedName>
</protein>
<dbReference type="InterPro" id="IPR036894">
    <property type="entry name" value="YbaB-like_sf"/>
</dbReference>
<evidence type="ECO:0000313" key="4">
    <source>
        <dbReference type="Proteomes" id="UP000546126"/>
    </source>
</evidence>
<reference evidence="3 4" key="1">
    <citation type="submission" date="2020-06" db="EMBL/GenBank/DDBJ databases">
        <authorList>
            <person name="Chanama M."/>
        </authorList>
    </citation>
    <scope>NUCLEOTIDE SEQUENCE [LARGE SCALE GENOMIC DNA]</scope>
    <source>
        <strain evidence="3 4">TBRC6557</strain>
    </source>
</reference>
<comment type="caution">
    <text evidence="3">The sequence shown here is derived from an EMBL/GenBank/DDBJ whole genome shotgun (WGS) entry which is preliminary data.</text>
</comment>
<accession>A0A7Y6MEE6</accession>
<dbReference type="SUPFAM" id="SSF82607">
    <property type="entry name" value="YbaB-like"/>
    <property type="match status" value="1"/>
</dbReference>
<dbReference type="InterPro" id="IPR004401">
    <property type="entry name" value="YbaB/EbfC"/>
</dbReference>
<evidence type="ECO:0000313" key="3">
    <source>
        <dbReference type="EMBL" id="NUW43910.1"/>
    </source>
</evidence>
<dbReference type="Proteomes" id="UP000546126">
    <property type="component" value="Unassembled WGS sequence"/>
</dbReference>
<keyword evidence="4" id="KW-1185">Reference proteome</keyword>
<dbReference type="AlphaFoldDB" id="A0A7Y6MEE6"/>
<dbReference type="Gene3D" id="3.30.1310.10">
    <property type="entry name" value="Nucleoid-associated protein YbaB-like domain"/>
    <property type="match status" value="1"/>
</dbReference>
<dbReference type="Pfam" id="PF02575">
    <property type="entry name" value="YbaB_DNA_bd"/>
    <property type="match status" value="1"/>
</dbReference>
<evidence type="ECO:0000256" key="1">
    <source>
        <dbReference type="ARBA" id="ARBA00023125"/>
    </source>
</evidence>
<dbReference type="PANTHER" id="PTHR33449">
    <property type="entry name" value="NUCLEOID-ASSOCIATED PROTEIN YBAB"/>
    <property type="match status" value="1"/>
</dbReference>
<name>A0A7Y6MEE6_9ACTN</name>